<name>A0ABS9KCJ9_9BACT</name>
<evidence type="ECO:0000313" key="2">
    <source>
        <dbReference type="Proteomes" id="UP001165366"/>
    </source>
</evidence>
<accession>A0ABS9KCJ9</accession>
<evidence type="ECO:0008006" key="3">
    <source>
        <dbReference type="Google" id="ProtNLM"/>
    </source>
</evidence>
<dbReference type="PANTHER" id="PTHR28141:SF1">
    <property type="entry name" value="2',3'-CYCLIC-NUCLEOTIDE 3'-PHOSPHODIESTERASE"/>
    <property type="match status" value="1"/>
</dbReference>
<protein>
    <recommendedName>
        <fullName evidence="3">2'-5' RNA ligase family protein</fullName>
    </recommendedName>
</protein>
<comment type="caution">
    <text evidence="1">The sequence shown here is derived from an EMBL/GenBank/DDBJ whole genome shotgun (WGS) entry which is preliminary data.</text>
</comment>
<gene>
    <name evidence="1" type="ORF">L6773_08395</name>
</gene>
<dbReference type="RefSeq" id="WP_237853420.1">
    <property type="nucleotide sequence ID" value="NZ_JAKLWS010000008.1"/>
</dbReference>
<dbReference type="Gene3D" id="3.90.1140.10">
    <property type="entry name" value="Cyclic phosphodiesterase"/>
    <property type="match status" value="1"/>
</dbReference>
<dbReference type="SUPFAM" id="SSF55144">
    <property type="entry name" value="LigT-like"/>
    <property type="match status" value="1"/>
</dbReference>
<keyword evidence="2" id="KW-1185">Reference proteome</keyword>
<dbReference type="InterPro" id="IPR009097">
    <property type="entry name" value="Cyclic_Pdiesterase"/>
</dbReference>
<dbReference type="Proteomes" id="UP001165366">
    <property type="component" value="Unassembled WGS sequence"/>
</dbReference>
<dbReference type="PANTHER" id="PTHR28141">
    <property type="entry name" value="2',3'-CYCLIC-NUCLEOTIDE 3'-PHOSPHODIESTERASE"/>
    <property type="match status" value="1"/>
</dbReference>
<dbReference type="InterPro" id="IPR012386">
    <property type="entry name" value="Cyclic-nucl_3Pdiesterase"/>
</dbReference>
<reference evidence="1" key="1">
    <citation type="submission" date="2022-01" db="EMBL/GenBank/DDBJ databases">
        <authorList>
            <person name="Wang Y."/>
        </authorList>
    </citation>
    <scope>NUCLEOTIDE SEQUENCE</scope>
    <source>
        <strain evidence="1">WB101</strain>
    </source>
</reference>
<reference evidence="1" key="2">
    <citation type="submission" date="2024-05" db="EMBL/GenBank/DDBJ databases">
        <title>Rhodohalobacter halophilus gen. nov., sp. nov., a moderately halophilic member of the family Balneolaceae.</title>
        <authorList>
            <person name="Xia J."/>
        </authorList>
    </citation>
    <scope>NUCLEOTIDE SEQUENCE</scope>
    <source>
        <strain evidence="1">WB101</strain>
    </source>
</reference>
<evidence type="ECO:0000313" key="1">
    <source>
        <dbReference type="EMBL" id="MCG2588580.1"/>
    </source>
</evidence>
<organism evidence="1 2">
    <name type="scientific">Rhodohalobacter sulfatireducens</name>
    <dbReference type="NCBI Taxonomy" id="2911366"/>
    <lineage>
        <taxon>Bacteria</taxon>
        <taxon>Pseudomonadati</taxon>
        <taxon>Balneolota</taxon>
        <taxon>Balneolia</taxon>
        <taxon>Balneolales</taxon>
        <taxon>Balneolaceae</taxon>
        <taxon>Rhodohalobacter</taxon>
    </lineage>
</organism>
<dbReference type="EMBL" id="JAKLWS010000008">
    <property type="protein sequence ID" value="MCG2588580.1"/>
    <property type="molecule type" value="Genomic_DNA"/>
</dbReference>
<sequence length="160" mass="18312">MLDDKSTAQCQSIIQRLAGSYQSVLFTPHITLAGTPDWSIENINKAINAFISDISSFKLNTDSVRCSSNPYQKLTHSIRSTPELQEFHKKVDNSFNGDFAKKEYPHISYLYSRLDCSKISHDIGKIEEEAPRQVFINRLGLVQCKGTPEDWRMLKTWKLV</sequence>
<dbReference type="Pfam" id="PF07823">
    <property type="entry name" value="CPDase"/>
    <property type="match status" value="1"/>
</dbReference>
<proteinExistence type="predicted"/>